<feature type="region of interest" description="Disordered" evidence="1">
    <location>
        <begin position="189"/>
        <end position="227"/>
    </location>
</feature>
<dbReference type="GO" id="GO:0046503">
    <property type="term" value="P:glycerolipid catabolic process"/>
    <property type="evidence" value="ECO:0007669"/>
    <property type="project" value="TreeGrafter"/>
</dbReference>
<dbReference type="GO" id="GO:0016746">
    <property type="term" value="F:acyltransferase activity"/>
    <property type="evidence" value="ECO:0007669"/>
    <property type="project" value="UniProtKB-KW"/>
</dbReference>
<feature type="compositionally biased region" description="Polar residues" evidence="1">
    <location>
        <begin position="212"/>
        <end position="223"/>
    </location>
</feature>
<name>A0A1W2TQE5_ROSNE</name>
<keyword evidence="4" id="KW-1185">Reference proteome</keyword>
<feature type="domain" description="AB hydrolase-1" evidence="2">
    <location>
        <begin position="49"/>
        <end position="278"/>
    </location>
</feature>
<evidence type="ECO:0000313" key="4">
    <source>
        <dbReference type="Proteomes" id="UP000054516"/>
    </source>
</evidence>
<keyword evidence="3" id="KW-0378">Hydrolase</keyword>
<gene>
    <name evidence="3" type="ORF">SAMD00023353_4800230</name>
</gene>
<organism evidence="3">
    <name type="scientific">Rosellinia necatrix</name>
    <name type="common">White root-rot fungus</name>
    <dbReference type="NCBI Taxonomy" id="77044"/>
    <lineage>
        <taxon>Eukaryota</taxon>
        <taxon>Fungi</taxon>
        <taxon>Dikarya</taxon>
        <taxon>Ascomycota</taxon>
        <taxon>Pezizomycotina</taxon>
        <taxon>Sordariomycetes</taxon>
        <taxon>Xylariomycetidae</taxon>
        <taxon>Xylariales</taxon>
        <taxon>Xylariaceae</taxon>
        <taxon>Rosellinia</taxon>
    </lineage>
</organism>
<dbReference type="EMBL" id="DF977493">
    <property type="protein sequence ID" value="GAP90660.1"/>
    <property type="molecule type" value="Genomic_DNA"/>
</dbReference>
<dbReference type="PANTHER" id="PTHR43433:SF5">
    <property type="entry name" value="AB HYDROLASE-1 DOMAIN-CONTAINING PROTEIN"/>
    <property type="match status" value="1"/>
</dbReference>
<dbReference type="PANTHER" id="PTHR43433">
    <property type="entry name" value="HYDROLASE, ALPHA/BETA FOLD FAMILY PROTEIN"/>
    <property type="match status" value="1"/>
</dbReference>
<dbReference type="STRING" id="77044.A0A1W2TQE5"/>
<protein>
    <submittedName>
        <fullName evidence="3">Putative hydrolase or acyltransferase of alpha beta superfamily protein</fullName>
    </submittedName>
</protein>
<proteinExistence type="predicted"/>
<reference evidence="3" key="1">
    <citation type="submission" date="2016-03" db="EMBL/GenBank/DDBJ databases">
        <title>Draft genome sequence of Rosellinia necatrix.</title>
        <authorList>
            <person name="Kanematsu S."/>
        </authorList>
    </citation>
    <scope>NUCLEOTIDE SEQUENCE [LARGE SCALE GENOMIC DNA]</scope>
    <source>
        <strain evidence="3">W97</strain>
    </source>
</reference>
<dbReference type="AlphaFoldDB" id="A0A1W2TQE5"/>
<dbReference type="Proteomes" id="UP000054516">
    <property type="component" value="Unassembled WGS sequence"/>
</dbReference>
<evidence type="ECO:0000313" key="3">
    <source>
        <dbReference type="EMBL" id="GAP90660.1"/>
    </source>
</evidence>
<dbReference type="OrthoDB" id="190201at2759"/>
<dbReference type="Gene3D" id="3.40.50.1820">
    <property type="entry name" value="alpha/beta hydrolase"/>
    <property type="match status" value="1"/>
</dbReference>
<accession>A0A1W2TQE5</accession>
<dbReference type="SUPFAM" id="SSF53474">
    <property type="entry name" value="alpha/beta-Hydrolases"/>
    <property type="match status" value="1"/>
</dbReference>
<keyword evidence="3" id="KW-0808">Transferase</keyword>
<evidence type="ECO:0000259" key="2">
    <source>
        <dbReference type="Pfam" id="PF00561"/>
    </source>
</evidence>
<keyword evidence="3" id="KW-0012">Acyltransferase</keyword>
<dbReference type="Pfam" id="PF00561">
    <property type="entry name" value="Abhydrolase_1"/>
    <property type="match status" value="1"/>
</dbReference>
<dbReference type="InterPro" id="IPR050471">
    <property type="entry name" value="AB_hydrolase"/>
</dbReference>
<dbReference type="InterPro" id="IPR029058">
    <property type="entry name" value="AB_hydrolase_fold"/>
</dbReference>
<dbReference type="InterPro" id="IPR000073">
    <property type="entry name" value="AB_hydrolase_1"/>
</dbReference>
<feature type="compositionally biased region" description="Basic and acidic residues" evidence="1">
    <location>
        <begin position="193"/>
        <end position="211"/>
    </location>
</feature>
<evidence type="ECO:0000256" key="1">
    <source>
        <dbReference type="SAM" id="MobiDB-lite"/>
    </source>
</evidence>
<dbReference type="GO" id="GO:0004806">
    <property type="term" value="F:triacylglycerol lipase activity"/>
    <property type="evidence" value="ECO:0007669"/>
    <property type="project" value="TreeGrafter"/>
</dbReference>
<dbReference type="OMA" id="AHIQGSQ"/>
<sequence length="302" mass="33147">MDEDLFVTLPSGCRICYRTFGSPSDPAILLISGHSTSMTQKLDEIVRRLNPADNPHFVIRYDHRDTGLSTSFAKPADGSPAYAYDALVDDPVGLIRHLGLGAVHVVGISLGGSIAWQVATRLPGAVRSLALVITSPVGRQQRPDDGLPPIKPDGQWLLGEAYGPPDDPDDDEGWIRMYGRLDLCLATRPPTQAEREESRRESEVTYRRERQSGTMWTKSNHSDVSGARWPRESLRRVRCPTVVVHAAEDQLFAPAHGEALRDDVPGATLVVLEDCGHEFPHRVRPRLAAAILENAAKAERAG</sequence>